<gene>
    <name evidence="6" type="primary">LOC109720307</name>
</gene>
<sequence>MAEATARFRLVKCPKCRNLLTEFANVPVYKCGGCGATLRAKHSIADVETDAVGSVEKIPESIAFEVSSLEKQMNSRSSDSKDGITEERSLNLCSSDRKIETPRPDESSERQKSDTETRDLNAKRENPDRKIQVEEDECLNNQVEKSPKITRKEEPSLRLSDRMNMSSRSERSTANDDRDVRAPKDHNRLSKSAFTRKVASDRLQERVNMDYAKQMSLRLLRKKILIKVDELRDELDELFDKSAEERIRTRQITTKHQPSVNTPRMFRYTQDPIFAHRSTNLHSQSKQFGSRSGDHSRERMHKPKEHFRPVLGGAPFVICHNCSKLLTLPTDLLASQKQLRQLKCGSCSQILTFSYREGTHSSHRAPDDVAHPNSEVSSAVDVGTGSDAFDSRSFGISFSTEAEIAQHVLRDSSSNLIDKSTREGKQVIGSQDHQQISRTNVHVKEKGAKDEKGKGILIDY</sequence>
<dbReference type="Proteomes" id="UP000515123">
    <property type="component" value="Linkage group 14"/>
</dbReference>
<dbReference type="PANTHER" id="PTHR31105">
    <property type="entry name" value="EXTRA-LARGE G-PROTEIN-LIKE"/>
    <property type="match status" value="1"/>
</dbReference>
<dbReference type="InterPro" id="IPR040244">
    <property type="entry name" value="EDR4-like"/>
</dbReference>
<organism evidence="5 6">
    <name type="scientific">Ananas comosus</name>
    <name type="common">Pineapple</name>
    <name type="synonym">Ananas ananas</name>
    <dbReference type="NCBI Taxonomy" id="4615"/>
    <lineage>
        <taxon>Eukaryota</taxon>
        <taxon>Viridiplantae</taxon>
        <taxon>Streptophyta</taxon>
        <taxon>Embryophyta</taxon>
        <taxon>Tracheophyta</taxon>
        <taxon>Spermatophyta</taxon>
        <taxon>Magnoliopsida</taxon>
        <taxon>Liliopsida</taxon>
        <taxon>Poales</taxon>
        <taxon>Bromeliaceae</taxon>
        <taxon>Bromelioideae</taxon>
        <taxon>Ananas</taxon>
    </lineage>
</organism>
<feature type="region of interest" description="Disordered" evidence="2">
    <location>
        <begin position="420"/>
        <end position="454"/>
    </location>
</feature>
<keyword evidence="1" id="KW-0175">Coiled coil</keyword>
<dbReference type="InterPro" id="IPR021480">
    <property type="entry name" value="Zinc_ribbon_12"/>
</dbReference>
<reference evidence="5" key="1">
    <citation type="journal article" date="2015" name="Nat. Genet.">
        <title>The pineapple genome and the evolution of CAM photosynthesis.</title>
        <authorList>
            <person name="Ming R."/>
            <person name="VanBuren R."/>
            <person name="Wai C.M."/>
            <person name="Tang H."/>
            <person name="Schatz M.C."/>
            <person name="Bowers J.E."/>
            <person name="Lyons E."/>
            <person name="Wang M.L."/>
            <person name="Chen J."/>
            <person name="Biggers E."/>
            <person name="Zhang J."/>
            <person name="Huang L."/>
            <person name="Zhang L."/>
            <person name="Miao W."/>
            <person name="Zhang J."/>
            <person name="Ye Z."/>
            <person name="Miao C."/>
            <person name="Lin Z."/>
            <person name="Wang H."/>
            <person name="Zhou H."/>
            <person name="Yim W.C."/>
            <person name="Priest H.D."/>
            <person name="Zheng C."/>
            <person name="Woodhouse M."/>
            <person name="Edger P.P."/>
            <person name="Guyot R."/>
            <person name="Guo H.B."/>
            <person name="Guo H."/>
            <person name="Zheng G."/>
            <person name="Singh R."/>
            <person name="Sharma A."/>
            <person name="Min X."/>
            <person name="Zheng Y."/>
            <person name="Lee H."/>
            <person name="Gurtowski J."/>
            <person name="Sedlazeck F.J."/>
            <person name="Harkess A."/>
            <person name="McKain M.R."/>
            <person name="Liao Z."/>
            <person name="Fang J."/>
            <person name="Liu J."/>
            <person name="Zhang X."/>
            <person name="Zhang Q."/>
            <person name="Hu W."/>
            <person name="Qin Y."/>
            <person name="Wang K."/>
            <person name="Chen L.Y."/>
            <person name="Shirley N."/>
            <person name="Lin Y.R."/>
            <person name="Liu L.Y."/>
            <person name="Hernandez A.G."/>
            <person name="Wright C.L."/>
            <person name="Bulone V."/>
            <person name="Tuskan G.A."/>
            <person name="Heath K."/>
            <person name="Zee F."/>
            <person name="Moore P.H."/>
            <person name="Sunkar R."/>
            <person name="Leebens-Mack J.H."/>
            <person name="Mockler T."/>
            <person name="Bennetzen J.L."/>
            <person name="Freeling M."/>
            <person name="Sankoff D."/>
            <person name="Paterson A.H."/>
            <person name="Zhu X."/>
            <person name="Yang X."/>
            <person name="Smith J.A."/>
            <person name="Cushman J.C."/>
            <person name="Paull R.E."/>
            <person name="Yu Q."/>
        </authorList>
    </citation>
    <scope>NUCLEOTIDE SEQUENCE [LARGE SCALE GENOMIC DNA]</scope>
    <source>
        <strain evidence="5">cv. F153</strain>
    </source>
</reference>
<evidence type="ECO:0000313" key="5">
    <source>
        <dbReference type="Proteomes" id="UP000515123"/>
    </source>
</evidence>
<evidence type="ECO:0000256" key="1">
    <source>
        <dbReference type="SAM" id="Coils"/>
    </source>
</evidence>
<evidence type="ECO:0000259" key="4">
    <source>
        <dbReference type="Pfam" id="PF22910"/>
    </source>
</evidence>
<dbReference type="OrthoDB" id="1930285at2759"/>
<dbReference type="PANTHER" id="PTHR31105:SF38">
    <property type="entry name" value="PROTEIN ENHANCED DISEASE RESISTANCE 4"/>
    <property type="match status" value="1"/>
</dbReference>
<feature type="domain" description="Probable zinc-ribbon" evidence="3">
    <location>
        <begin position="311"/>
        <end position="354"/>
    </location>
</feature>
<dbReference type="Gramene" id="Aco018674.1.mrna1">
    <property type="protein sequence ID" value="Aco018674.1.mrna1"/>
    <property type="gene ID" value="Aco018674.1.path1"/>
</dbReference>
<feature type="region of interest" description="Disordered" evidence="2">
    <location>
        <begin position="69"/>
        <end position="191"/>
    </location>
</feature>
<dbReference type="GO" id="GO:1900150">
    <property type="term" value="P:regulation of defense response to fungus"/>
    <property type="evidence" value="ECO:0007669"/>
    <property type="project" value="InterPro"/>
</dbReference>
<proteinExistence type="predicted"/>
<dbReference type="RefSeq" id="XP_020102920.1">
    <property type="nucleotide sequence ID" value="XM_020247331.1"/>
</dbReference>
<dbReference type="Pfam" id="PF11331">
    <property type="entry name" value="Zn_ribbon_12"/>
    <property type="match status" value="1"/>
</dbReference>
<evidence type="ECO:0000259" key="3">
    <source>
        <dbReference type="Pfam" id="PF11331"/>
    </source>
</evidence>
<dbReference type="GeneID" id="109720307"/>
<dbReference type="AlphaFoldDB" id="A0A6P5GC77"/>
<reference evidence="6" key="2">
    <citation type="submission" date="2025-08" db="UniProtKB">
        <authorList>
            <consortium name="RefSeq"/>
        </authorList>
    </citation>
    <scope>IDENTIFICATION</scope>
    <source>
        <tissue evidence="6">Leaf</tissue>
    </source>
</reference>
<feature type="domain" description="Enhanced disease resistance 4-like N-terminal" evidence="4">
    <location>
        <begin position="8"/>
        <end position="40"/>
    </location>
</feature>
<feature type="compositionally biased region" description="Basic and acidic residues" evidence="2">
    <location>
        <begin position="442"/>
        <end position="454"/>
    </location>
</feature>
<evidence type="ECO:0000256" key="2">
    <source>
        <dbReference type="SAM" id="MobiDB-lite"/>
    </source>
</evidence>
<feature type="compositionally biased region" description="Basic and acidic residues" evidence="2">
    <location>
        <begin position="145"/>
        <end position="161"/>
    </location>
</feature>
<feature type="compositionally biased region" description="Basic and acidic residues" evidence="2">
    <location>
        <begin position="78"/>
        <end position="133"/>
    </location>
</feature>
<feature type="coiled-coil region" evidence="1">
    <location>
        <begin position="221"/>
        <end position="248"/>
    </location>
</feature>
<accession>A0A6P5GC77</accession>
<dbReference type="InterPro" id="IPR055126">
    <property type="entry name" value="EDR4-like_N"/>
</dbReference>
<feature type="compositionally biased region" description="Polar residues" evidence="2">
    <location>
        <begin position="428"/>
        <end position="440"/>
    </location>
</feature>
<name>A0A6P5GC77_ANACO</name>
<protein>
    <submittedName>
        <fullName evidence="6">Uncharacterized protein LOC109720307</fullName>
    </submittedName>
</protein>
<keyword evidence="5" id="KW-1185">Reference proteome</keyword>
<evidence type="ECO:0000313" key="6">
    <source>
        <dbReference type="RefSeq" id="XP_020102920.1"/>
    </source>
</evidence>
<dbReference type="Pfam" id="PF22910">
    <property type="entry name" value="EDR4-like_1st"/>
    <property type="match status" value="1"/>
</dbReference>
<feature type="compositionally biased region" description="Basic and acidic residues" evidence="2">
    <location>
        <begin position="168"/>
        <end position="188"/>
    </location>
</feature>